<feature type="compositionally biased region" description="Polar residues" evidence="1">
    <location>
        <begin position="46"/>
        <end position="64"/>
    </location>
</feature>
<name>A0ABQ9WX04_9EUKA</name>
<comment type="caution">
    <text evidence="2">The sequence shown here is derived from an EMBL/GenBank/DDBJ whole genome shotgun (WGS) entry which is preliminary data.</text>
</comment>
<feature type="region of interest" description="Disordered" evidence="1">
    <location>
        <begin position="85"/>
        <end position="116"/>
    </location>
</feature>
<gene>
    <name evidence="2" type="ORF">BLNAU_21892</name>
</gene>
<keyword evidence="3" id="KW-1185">Reference proteome</keyword>
<accession>A0ABQ9WX04</accession>
<protein>
    <submittedName>
        <fullName evidence="2">Uncharacterized protein</fullName>
    </submittedName>
</protein>
<sequence>MSTHPTSTSTSTQPSSSSSYPTSSTSTPPTSTTHPTSTSHHSSSTEKTPGSRQTASRPPSNAFTVSLAQPGADVITIPNLPHQTFGNKFNASGESSEHPSQTTDSSSFFSSSHTSQGYSASEHSGSSFISSFLSQLTQSTESTEGSKVKPVGIYPYVIEVMIHGREADYLPVAQLFHRIHKFCSIPHLASHTSASPFAPIIVGFDTLTDMLRVVTGLRYSHKKKYSITMKEFYQATEESKSSSMSSFEKAQISKRYAKQSATAGYSKSKFVFTKAIRRNVVPE</sequence>
<reference evidence="2 3" key="1">
    <citation type="journal article" date="2022" name="bioRxiv">
        <title>Genomics of Preaxostyla Flagellates Illuminates Evolutionary Transitions and the Path Towards Mitochondrial Loss.</title>
        <authorList>
            <person name="Novak L.V.F."/>
            <person name="Treitli S.C."/>
            <person name="Pyrih J."/>
            <person name="Halakuc P."/>
            <person name="Pipaliya S.V."/>
            <person name="Vacek V."/>
            <person name="Brzon O."/>
            <person name="Soukal P."/>
            <person name="Eme L."/>
            <person name="Dacks J.B."/>
            <person name="Karnkowska A."/>
            <person name="Elias M."/>
            <person name="Hampl V."/>
        </authorList>
    </citation>
    <scope>NUCLEOTIDE SEQUENCE [LARGE SCALE GENOMIC DNA]</scope>
    <source>
        <strain evidence="2">NAU3</strain>
        <tissue evidence="2">Gut</tissue>
    </source>
</reference>
<organism evidence="2 3">
    <name type="scientific">Blattamonas nauphoetae</name>
    <dbReference type="NCBI Taxonomy" id="2049346"/>
    <lineage>
        <taxon>Eukaryota</taxon>
        <taxon>Metamonada</taxon>
        <taxon>Preaxostyla</taxon>
        <taxon>Oxymonadida</taxon>
        <taxon>Blattamonas</taxon>
    </lineage>
</organism>
<dbReference type="Proteomes" id="UP001281761">
    <property type="component" value="Unassembled WGS sequence"/>
</dbReference>
<dbReference type="EMBL" id="JARBJD010000357">
    <property type="protein sequence ID" value="KAK2943212.1"/>
    <property type="molecule type" value="Genomic_DNA"/>
</dbReference>
<evidence type="ECO:0000256" key="1">
    <source>
        <dbReference type="SAM" id="MobiDB-lite"/>
    </source>
</evidence>
<feature type="region of interest" description="Disordered" evidence="1">
    <location>
        <begin position="1"/>
        <end position="64"/>
    </location>
</feature>
<proteinExistence type="predicted"/>
<evidence type="ECO:0000313" key="2">
    <source>
        <dbReference type="EMBL" id="KAK2943212.1"/>
    </source>
</evidence>
<feature type="compositionally biased region" description="Low complexity" evidence="1">
    <location>
        <begin position="100"/>
        <end position="116"/>
    </location>
</feature>
<feature type="compositionally biased region" description="Low complexity" evidence="1">
    <location>
        <begin position="1"/>
        <end position="42"/>
    </location>
</feature>
<evidence type="ECO:0000313" key="3">
    <source>
        <dbReference type="Proteomes" id="UP001281761"/>
    </source>
</evidence>
<feature type="compositionally biased region" description="Polar residues" evidence="1">
    <location>
        <begin position="85"/>
        <end position="94"/>
    </location>
</feature>